<dbReference type="EMBL" id="CM029037">
    <property type="protein sequence ID" value="KAG2658271.1"/>
    <property type="molecule type" value="Genomic_DNA"/>
</dbReference>
<gene>
    <name evidence="1" type="ORF">PVAP13_1KG250700</name>
</gene>
<evidence type="ECO:0000313" key="2">
    <source>
        <dbReference type="Proteomes" id="UP000823388"/>
    </source>
</evidence>
<reference evidence="1" key="1">
    <citation type="submission" date="2020-05" db="EMBL/GenBank/DDBJ databases">
        <title>WGS assembly of Panicum virgatum.</title>
        <authorList>
            <person name="Lovell J.T."/>
            <person name="Jenkins J."/>
            <person name="Shu S."/>
            <person name="Juenger T.E."/>
            <person name="Schmutz J."/>
        </authorList>
    </citation>
    <scope>NUCLEOTIDE SEQUENCE</scope>
    <source>
        <strain evidence="1">AP13</strain>
    </source>
</reference>
<accession>A0A8T0X9K5</accession>
<sequence length="195" mass="20236">MRPSAASCLFSFPGGNDGNGGGSHVISGVTLRRLLVLLVFSSVGGGVVVDFAEDSWSGLLPVALLLCWLRKFWCCCGSARRRHQDDEDSQSTFAAGSFIGLGGFPVSGGGGTSRIAFPLSGGRVGVFCVPGGVLRFRSSAVLSTAADSCSSSSLRVAMADGRSVFKKHAGGGSRRRVLQQIHELESCAEEEGDCS</sequence>
<proteinExistence type="predicted"/>
<keyword evidence="2" id="KW-1185">Reference proteome</keyword>
<organism evidence="1 2">
    <name type="scientific">Panicum virgatum</name>
    <name type="common">Blackwell switchgrass</name>
    <dbReference type="NCBI Taxonomy" id="38727"/>
    <lineage>
        <taxon>Eukaryota</taxon>
        <taxon>Viridiplantae</taxon>
        <taxon>Streptophyta</taxon>
        <taxon>Embryophyta</taxon>
        <taxon>Tracheophyta</taxon>
        <taxon>Spermatophyta</taxon>
        <taxon>Magnoliopsida</taxon>
        <taxon>Liliopsida</taxon>
        <taxon>Poales</taxon>
        <taxon>Poaceae</taxon>
        <taxon>PACMAD clade</taxon>
        <taxon>Panicoideae</taxon>
        <taxon>Panicodae</taxon>
        <taxon>Paniceae</taxon>
        <taxon>Panicinae</taxon>
        <taxon>Panicum</taxon>
        <taxon>Panicum sect. Hiantes</taxon>
    </lineage>
</organism>
<dbReference type="AlphaFoldDB" id="A0A8T0X9K5"/>
<evidence type="ECO:0000313" key="1">
    <source>
        <dbReference type="EMBL" id="KAG2658271.1"/>
    </source>
</evidence>
<comment type="caution">
    <text evidence="1">The sequence shown here is derived from an EMBL/GenBank/DDBJ whole genome shotgun (WGS) entry which is preliminary data.</text>
</comment>
<dbReference type="Proteomes" id="UP000823388">
    <property type="component" value="Chromosome 1K"/>
</dbReference>
<protein>
    <submittedName>
        <fullName evidence="1">Uncharacterized protein</fullName>
    </submittedName>
</protein>
<name>A0A8T0X9K5_PANVG</name>